<dbReference type="PANTHER" id="PTHR43399">
    <property type="entry name" value="SUBTILISIN-RELATED"/>
    <property type="match status" value="1"/>
</dbReference>
<evidence type="ECO:0000313" key="4">
    <source>
        <dbReference type="Proteomes" id="UP001340816"/>
    </source>
</evidence>
<dbReference type="InterPro" id="IPR034058">
    <property type="entry name" value="TagA/B/C/D_pept_dom"/>
</dbReference>
<evidence type="ECO:0000313" key="3">
    <source>
        <dbReference type="EMBL" id="WSD20820.1"/>
    </source>
</evidence>
<dbReference type="RefSeq" id="WP_326762427.1">
    <property type="nucleotide sequence ID" value="NZ_CP109135.1"/>
</dbReference>
<dbReference type="Pfam" id="PF00082">
    <property type="entry name" value="Peptidase_S8"/>
    <property type="match status" value="1"/>
</dbReference>
<sequence length="664" mass="71126">MTQPQDFRLMIGDEPFDPIQVPAAAEGLAPARKPTIVQFSAPLNGPDADRLKAAYGVKLDRFIPNLAFLERLDDATVARIRADFLVRSVIALAPALKLASWLPATGTPLNLIATLFADADLTAVGAALRALGARDVVLTDGRPLGSEQYASFALDDRAVLPQVAAIDEVVFVEPEPEREVTDVPSAEVFQSGRTGGPADDTIWRPGLHGGVQIPGLHGEGQILGLIDKGRLDLNHCFFNDPEESKANEDHRKVLGMFDQNDIEAHDHFMFVAGIAVGDKRGADGKSTLHANRGGAYEAKIVCNSMGDLFPPISRKYVELLDRGKKAGAFIHSNSWSAAVTAYNADAVDADSFSFKNEEHLIIAAAANTTDGVSGNGAPGIAKNTLCVAAAQAFPNHLTFGSGKNGPTTDGRRKPDLMAVGAGIQSALLNPTTPPGVYCDIGLPKKGPTLAATSWATPNAAAAATLVRQYFTEGWYPNGKKEPHRGVKPSGALIKAVLLNSTVNMTGIAGYPSNTEGWGLIQLDRTLFFEKDPPSPRRLFVKDVRHISGLTLMTSATYRYFVSNRTEQLKITLVWTDIAATKNSTQTWRNVIRLEVEDALGVKYLGNDIDPANGVSNEGGRGPQDFVNNVQMVIVDNPFTGPWKITLRGSLVFEKQGYALVVSGG</sequence>
<dbReference type="SUPFAM" id="SSF49785">
    <property type="entry name" value="Galactose-binding domain-like"/>
    <property type="match status" value="1"/>
</dbReference>
<dbReference type="CDD" id="cd04842">
    <property type="entry name" value="Peptidases_S8_Kp43_protease"/>
    <property type="match status" value="1"/>
</dbReference>
<dbReference type="Gene3D" id="3.40.50.200">
    <property type="entry name" value="Peptidase S8/S53 domain"/>
    <property type="match status" value="1"/>
</dbReference>
<proteinExistence type="inferred from homology"/>
<name>A0ABZ1HQF1_STRPH</name>
<dbReference type="InterPro" id="IPR051048">
    <property type="entry name" value="Peptidase_S8/S53_subtilisin"/>
</dbReference>
<dbReference type="InterPro" id="IPR036852">
    <property type="entry name" value="Peptidase_S8/S53_dom_sf"/>
</dbReference>
<reference evidence="3 4" key="1">
    <citation type="submission" date="2022-10" db="EMBL/GenBank/DDBJ databases">
        <title>The complete genomes of actinobacterial strains from the NBC collection.</title>
        <authorList>
            <person name="Joergensen T.S."/>
            <person name="Alvarez Arevalo M."/>
            <person name="Sterndorff E.B."/>
            <person name="Faurdal D."/>
            <person name="Vuksanovic O."/>
            <person name="Mourched A.-S."/>
            <person name="Charusanti P."/>
            <person name="Shaw S."/>
            <person name="Blin K."/>
            <person name="Weber T."/>
        </authorList>
    </citation>
    <scope>NUCLEOTIDE SEQUENCE [LARGE SCALE GENOMIC DNA]</scope>
    <source>
        <strain evidence="3 4">NBC 01752</strain>
    </source>
</reference>
<comment type="similarity">
    <text evidence="1">Belongs to the peptidase S8 family.</text>
</comment>
<organism evidence="3 4">
    <name type="scientific">Streptomyces phaeochromogenes</name>
    <dbReference type="NCBI Taxonomy" id="1923"/>
    <lineage>
        <taxon>Bacteria</taxon>
        <taxon>Bacillati</taxon>
        <taxon>Actinomycetota</taxon>
        <taxon>Actinomycetes</taxon>
        <taxon>Kitasatosporales</taxon>
        <taxon>Streptomycetaceae</taxon>
        <taxon>Streptomyces</taxon>
        <taxon>Streptomyces phaeochromogenes group</taxon>
    </lineage>
</organism>
<dbReference type="InterPro" id="IPR008979">
    <property type="entry name" value="Galactose-bd-like_sf"/>
</dbReference>
<feature type="domain" description="Peptidase S8/S53" evidence="2">
    <location>
        <begin position="218"/>
        <end position="518"/>
    </location>
</feature>
<dbReference type="Proteomes" id="UP001340816">
    <property type="component" value="Chromosome"/>
</dbReference>
<dbReference type="PANTHER" id="PTHR43399:SF4">
    <property type="entry name" value="CELL WALL-ASSOCIATED PROTEASE"/>
    <property type="match status" value="1"/>
</dbReference>
<protein>
    <submittedName>
        <fullName evidence="3">S8 family serine peptidase</fullName>
    </submittedName>
</protein>
<accession>A0ABZ1HQF1</accession>
<dbReference type="SUPFAM" id="SSF52743">
    <property type="entry name" value="Subtilisin-like"/>
    <property type="match status" value="1"/>
</dbReference>
<evidence type="ECO:0000256" key="1">
    <source>
        <dbReference type="ARBA" id="ARBA00011073"/>
    </source>
</evidence>
<dbReference type="EMBL" id="CP109135">
    <property type="protein sequence ID" value="WSD20820.1"/>
    <property type="molecule type" value="Genomic_DNA"/>
</dbReference>
<dbReference type="InterPro" id="IPR000209">
    <property type="entry name" value="Peptidase_S8/S53_dom"/>
</dbReference>
<dbReference type="Gene3D" id="2.60.120.380">
    <property type="match status" value="1"/>
</dbReference>
<keyword evidence="4" id="KW-1185">Reference proteome</keyword>
<gene>
    <name evidence="3" type="ORF">OHB35_50450</name>
</gene>
<evidence type="ECO:0000259" key="2">
    <source>
        <dbReference type="Pfam" id="PF00082"/>
    </source>
</evidence>